<evidence type="ECO:0000256" key="6">
    <source>
        <dbReference type="ARBA" id="ARBA00022842"/>
    </source>
</evidence>
<dbReference type="RefSeq" id="WP_209812173.1">
    <property type="nucleotide sequence ID" value="NZ_JAGGKT010000017.1"/>
</dbReference>
<comment type="similarity">
    <text evidence="2 8">Belongs to the ComB family.</text>
</comment>
<dbReference type="EMBL" id="JAGGKT010000017">
    <property type="protein sequence ID" value="MBP1934171.1"/>
    <property type="molecule type" value="Genomic_DNA"/>
</dbReference>
<evidence type="ECO:0000256" key="8">
    <source>
        <dbReference type="HAMAP-Rule" id="MF_00490"/>
    </source>
</evidence>
<dbReference type="PANTHER" id="PTHR37311">
    <property type="entry name" value="2-PHOSPHOSULFOLACTATE PHOSPHATASE-RELATED"/>
    <property type="match status" value="1"/>
</dbReference>
<gene>
    <name evidence="8" type="primary">comB</name>
    <name evidence="9" type="ORF">J2Z37_004190</name>
</gene>
<evidence type="ECO:0000256" key="2">
    <source>
        <dbReference type="ARBA" id="ARBA00009997"/>
    </source>
</evidence>
<evidence type="ECO:0000256" key="3">
    <source>
        <dbReference type="ARBA" id="ARBA00012953"/>
    </source>
</evidence>
<accession>A0ABS4GV77</accession>
<comment type="cofactor">
    <cofactor evidence="1 8">
        <name>Mg(2+)</name>
        <dbReference type="ChEBI" id="CHEBI:18420"/>
    </cofactor>
</comment>
<keyword evidence="10" id="KW-1185">Reference proteome</keyword>
<dbReference type="SUPFAM" id="SSF142823">
    <property type="entry name" value="ComB-like"/>
    <property type="match status" value="1"/>
</dbReference>
<keyword evidence="6 8" id="KW-0460">Magnesium</keyword>
<dbReference type="InterPro" id="IPR036702">
    <property type="entry name" value="ComB-like_sf"/>
</dbReference>
<evidence type="ECO:0000256" key="5">
    <source>
        <dbReference type="ARBA" id="ARBA00022801"/>
    </source>
</evidence>
<organism evidence="9 10">
    <name type="scientific">Ammoniphilus resinae</name>
    <dbReference type="NCBI Taxonomy" id="861532"/>
    <lineage>
        <taxon>Bacteria</taxon>
        <taxon>Bacillati</taxon>
        <taxon>Bacillota</taxon>
        <taxon>Bacilli</taxon>
        <taxon>Bacillales</taxon>
        <taxon>Paenibacillaceae</taxon>
        <taxon>Aneurinibacillus group</taxon>
        <taxon>Ammoniphilus</taxon>
    </lineage>
</organism>
<dbReference type="Proteomes" id="UP001519343">
    <property type="component" value="Unassembled WGS sequence"/>
</dbReference>
<dbReference type="PANTHER" id="PTHR37311:SF1">
    <property type="entry name" value="2-PHOSPHOSULFOLACTATE PHOSPHATASE-RELATED"/>
    <property type="match status" value="1"/>
</dbReference>
<evidence type="ECO:0000256" key="7">
    <source>
        <dbReference type="ARBA" id="ARBA00033711"/>
    </source>
</evidence>
<dbReference type="GO" id="GO:0050532">
    <property type="term" value="F:2-phosphosulfolactate phosphatase activity"/>
    <property type="evidence" value="ECO:0007669"/>
    <property type="project" value="UniProtKB-EC"/>
</dbReference>
<name>A0ABS4GV77_9BACL</name>
<dbReference type="Pfam" id="PF04029">
    <property type="entry name" value="2-ph_phosp"/>
    <property type="match status" value="1"/>
</dbReference>
<comment type="catalytic activity">
    <reaction evidence="7 8">
        <text>(2R)-O-phospho-3-sulfolactate + H2O = (2R)-3-sulfolactate + phosphate</text>
        <dbReference type="Rhea" id="RHEA:23416"/>
        <dbReference type="ChEBI" id="CHEBI:15377"/>
        <dbReference type="ChEBI" id="CHEBI:15597"/>
        <dbReference type="ChEBI" id="CHEBI:43474"/>
        <dbReference type="ChEBI" id="CHEBI:58738"/>
        <dbReference type="EC" id="3.1.3.71"/>
    </reaction>
</comment>
<reference evidence="9 10" key="1">
    <citation type="submission" date="2021-03" db="EMBL/GenBank/DDBJ databases">
        <title>Genomic Encyclopedia of Type Strains, Phase IV (KMG-IV): sequencing the most valuable type-strain genomes for metagenomic binning, comparative biology and taxonomic classification.</title>
        <authorList>
            <person name="Goeker M."/>
        </authorList>
    </citation>
    <scope>NUCLEOTIDE SEQUENCE [LARGE SCALE GENOMIC DNA]</scope>
    <source>
        <strain evidence="9 10">DSM 24738</strain>
    </source>
</reference>
<sequence length="238" mass="26057">MKVDVVSNVDEVKWEDIKNKAIIVIDVLRATSTIITALAYGAKEVIPVETLGQARQYRGEQYLLAGERYSKRVSGFPYANSPTEIQQAPLQGATLVLTTTNGTRAIQKSLKAELIAIGSFLNGTACANWASANQKDLTILCSGSRGKFALEDGMAAGYILNRMNENGIDLQIDDLGQAMMAAYEHNKDLLPEVMQTTATGHRLLQNGYLNDILFCAQRDCFSFVPIVSDHAIVIHFLT</sequence>
<evidence type="ECO:0000256" key="4">
    <source>
        <dbReference type="ARBA" id="ARBA00021948"/>
    </source>
</evidence>
<dbReference type="HAMAP" id="MF_00490">
    <property type="entry name" value="ComB"/>
    <property type="match status" value="1"/>
</dbReference>
<evidence type="ECO:0000256" key="1">
    <source>
        <dbReference type="ARBA" id="ARBA00001946"/>
    </source>
</evidence>
<comment type="caution">
    <text evidence="9">The sequence shown here is derived from an EMBL/GenBank/DDBJ whole genome shotgun (WGS) entry which is preliminary data.</text>
</comment>
<dbReference type="EC" id="3.1.3.71" evidence="3 8"/>
<protein>
    <recommendedName>
        <fullName evidence="4 8">Probable 2-phosphosulfolactate phosphatase</fullName>
        <ecNumber evidence="3 8">3.1.3.71</ecNumber>
    </recommendedName>
</protein>
<keyword evidence="5 8" id="KW-0378">Hydrolase</keyword>
<proteinExistence type="inferred from homology"/>
<dbReference type="Gene3D" id="3.90.1560.10">
    <property type="entry name" value="ComB-like"/>
    <property type="match status" value="1"/>
</dbReference>
<evidence type="ECO:0000313" key="10">
    <source>
        <dbReference type="Proteomes" id="UP001519343"/>
    </source>
</evidence>
<evidence type="ECO:0000313" key="9">
    <source>
        <dbReference type="EMBL" id="MBP1934171.1"/>
    </source>
</evidence>
<dbReference type="InterPro" id="IPR005238">
    <property type="entry name" value="ComB-like"/>
</dbReference>